<dbReference type="InterPro" id="IPR000157">
    <property type="entry name" value="TIR_dom"/>
</dbReference>
<evidence type="ECO:0000313" key="4">
    <source>
        <dbReference type="Proteomes" id="UP001189624"/>
    </source>
</evidence>
<dbReference type="GO" id="GO:0007165">
    <property type="term" value="P:signal transduction"/>
    <property type="evidence" value="ECO:0007669"/>
    <property type="project" value="InterPro"/>
</dbReference>
<dbReference type="SMART" id="SM00255">
    <property type="entry name" value="TIR"/>
    <property type="match status" value="1"/>
</dbReference>
<dbReference type="PANTHER" id="PTHR32009">
    <property type="entry name" value="TMV RESISTANCE PROTEIN N-LIKE"/>
    <property type="match status" value="1"/>
</dbReference>
<reference evidence="3" key="1">
    <citation type="submission" date="2023-10" db="EMBL/GenBank/DDBJ databases">
        <authorList>
            <person name="Domelevo Entfellner J.-B."/>
        </authorList>
    </citation>
    <scope>NUCLEOTIDE SEQUENCE</scope>
</reference>
<proteinExistence type="predicted"/>
<evidence type="ECO:0000313" key="3">
    <source>
        <dbReference type="EMBL" id="CAJ1949234.1"/>
    </source>
</evidence>
<evidence type="ECO:0000256" key="1">
    <source>
        <dbReference type="ARBA" id="ARBA00023027"/>
    </source>
</evidence>
<dbReference type="Gene3D" id="3.40.50.10140">
    <property type="entry name" value="Toll/interleukin-1 receptor homology (TIR) domain"/>
    <property type="match status" value="1"/>
</dbReference>
<protein>
    <recommendedName>
        <fullName evidence="2">TIR domain-containing protein</fullName>
    </recommendedName>
</protein>
<name>A0AA86T345_9FABA</name>
<dbReference type="Pfam" id="PF01582">
    <property type="entry name" value="TIR"/>
    <property type="match status" value="1"/>
</dbReference>
<dbReference type="AlphaFoldDB" id="A0AA86T345"/>
<dbReference type="PANTHER" id="PTHR32009:SF160">
    <property type="entry name" value="DISEASE RESISTANCE PROTEIN (TIR-NBS-LRR CLASS)"/>
    <property type="match status" value="1"/>
</dbReference>
<gene>
    <name evidence="3" type="ORF">AYBTSS11_LOCUS13619</name>
</gene>
<dbReference type="EMBL" id="OY731401">
    <property type="protein sequence ID" value="CAJ1949234.1"/>
    <property type="molecule type" value="Genomic_DNA"/>
</dbReference>
<keyword evidence="1" id="KW-0520">NAD</keyword>
<accession>A0AA86T345</accession>
<dbReference type="SUPFAM" id="SSF52200">
    <property type="entry name" value="Toll/Interleukin receptor TIR domain"/>
    <property type="match status" value="1"/>
</dbReference>
<organism evidence="3 4">
    <name type="scientific">Sphenostylis stenocarpa</name>
    <dbReference type="NCBI Taxonomy" id="92480"/>
    <lineage>
        <taxon>Eukaryota</taxon>
        <taxon>Viridiplantae</taxon>
        <taxon>Streptophyta</taxon>
        <taxon>Embryophyta</taxon>
        <taxon>Tracheophyta</taxon>
        <taxon>Spermatophyta</taxon>
        <taxon>Magnoliopsida</taxon>
        <taxon>eudicotyledons</taxon>
        <taxon>Gunneridae</taxon>
        <taxon>Pentapetalae</taxon>
        <taxon>rosids</taxon>
        <taxon>fabids</taxon>
        <taxon>Fabales</taxon>
        <taxon>Fabaceae</taxon>
        <taxon>Papilionoideae</taxon>
        <taxon>50 kb inversion clade</taxon>
        <taxon>NPAAA clade</taxon>
        <taxon>indigoferoid/millettioid clade</taxon>
        <taxon>Phaseoleae</taxon>
        <taxon>Sphenostylis</taxon>
    </lineage>
</organism>
<keyword evidence="4" id="KW-1185">Reference proteome</keyword>
<dbReference type="Gramene" id="rna-AYBTSS11_LOCUS13619">
    <property type="protein sequence ID" value="CAJ1949234.1"/>
    <property type="gene ID" value="gene-AYBTSS11_LOCUS13619"/>
</dbReference>
<feature type="domain" description="TIR" evidence="2">
    <location>
        <begin position="23"/>
        <end position="167"/>
    </location>
</feature>
<dbReference type="PROSITE" id="PS50104">
    <property type="entry name" value="TIR"/>
    <property type="match status" value="1"/>
</dbReference>
<dbReference type="InterPro" id="IPR035897">
    <property type="entry name" value="Toll_tir_struct_dom_sf"/>
</dbReference>
<sequence length="296" mass="33980">MSFSDGDDEMEMEFLRDQYHDNRNFEVFLSFRGEDTRASFTSYLYAALQNEGIFVFKDDESLPRGSQISPSLRIAIEASRISIVVFSKNYAESRWCLKELEKIMECHRTMGHVVLPVFYDVDPSEVRHLRGDFGKAFQNLLDKIAKEEEGKVMDWIQRWTKTLGEAADISALEVLYSGKVENWKAALDEVARIPGVVDVNSSWKMEIADRINNLVENWTMVTPVKFGFYMDIDVKIDFGEQWRKMLCEAVSILEVAGLDPCGEMDIINDIDHRLKSWREALFEANGISGGAILNSW</sequence>
<evidence type="ECO:0000259" key="2">
    <source>
        <dbReference type="PROSITE" id="PS50104"/>
    </source>
</evidence>
<dbReference type="Proteomes" id="UP001189624">
    <property type="component" value="Chromosome 4"/>
</dbReference>